<dbReference type="Proteomes" id="UP000595038">
    <property type="component" value="Chromosome"/>
</dbReference>
<reference evidence="4 5" key="1">
    <citation type="submission" date="2019-06" db="EMBL/GenBank/DDBJ databases">
        <title>Genome sequence analysis of &gt;100 Bacillus licheniformis strains suggests intrinsic resistance to this species.</title>
        <authorList>
            <person name="Wels M."/>
            <person name="Siezen R.J."/>
            <person name="Johansen E."/>
            <person name="Stuer-Lauridsen B."/>
            <person name="Bjerre K."/>
            <person name="Nielsen B.K.K."/>
        </authorList>
    </citation>
    <scope>NUCLEOTIDE SEQUENCE [LARGE SCALE GENOMIC DNA]</scope>
    <source>
        <strain evidence="4 5">BAC-16736</strain>
    </source>
</reference>
<reference evidence="3 6" key="2">
    <citation type="submission" date="2020-12" db="EMBL/GenBank/DDBJ databases">
        <title>FDA dAtabase for Regulatory Grade micrObial Sequences (FDA-ARGOS): Supporting development and validation of Infectious Disease Dx tests.</title>
        <authorList>
            <person name="Nelson B."/>
            <person name="Plummer A."/>
            <person name="Tallon L."/>
            <person name="Sadzewicz L."/>
            <person name="Zhao X."/>
            <person name="Boylan J."/>
            <person name="Ott S."/>
            <person name="Bowen H."/>
            <person name="Vavikolanu K."/>
            <person name="Mehta A."/>
            <person name="Aluvathingal J."/>
            <person name="Nadendla S."/>
            <person name="Myers T."/>
            <person name="Yan Y."/>
            <person name="Sichtig H."/>
        </authorList>
    </citation>
    <scope>NUCLEOTIDE SEQUENCE [LARGE SCALE GENOMIC DNA]</scope>
    <source>
        <strain evidence="3 6">FDAARGOS_923</strain>
    </source>
</reference>
<accession>A0A415IZV1</accession>
<evidence type="ECO:0000256" key="1">
    <source>
        <dbReference type="SAM" id="Phobius"/>
    </source>
</evidence>
<dbReference type="Pfam" id="PF07331">
    <property type="entry name" value="TctB"/>
    <property type="match status" value="1"/>
</dbReference>
<dbReference type="OMA" id="MNKTADR"/>
<gene>
    <name evidence="4" type="ORF">CHCC16736_3448</name>
    <name evidence="3" type="ORF">I6G80_20680</name>
</gene>
<dbReference type="RefSeq" id="WP_009328829.1">
    <property type="nucleotide sequence ID" value="NZ_BEXU01000009.1"/>
</dbReference>
<dbReference type="EMBL" id="CP065647">
    <property type="protein sequence ID" value="QPR72201.1"/>
    <property type="molecule type" value="Genomic_DNA"/>
</dbReference>
<feature type="transmembrane region" description="Helical" evidence="1">
    <location>
        <begin position="7"/>
        <end position="26"/>
    </location>
</feature>
<sequence length="151" mass="16980">MRITNRAVSVIILAVAAIYLALSFNLDSYPYAVIDADVLPKSLGILLLILGIFLFFEKDQKDTTVKKLFQLQKKDVKVMMLCVVSLLIYISVLEFIGFLLSTVMLLLVLPAVLGYRNWKTAAIVSLVFSSTIYFSFNYVLNIMLPQGVMPF</sequence>
<dbReference type="EMBL" id="NILC01000021">
    <property type="protein sequence ID" value="TWL28846.1"/>
    <property type="molecule type" value="Genomic_DNA"/>
</dbReference>
<organism evidence="4 5">
    <name type="scientific">Bacillus licheniformis</name>
    <dbReference type="NCBI Taxonomy" id="1402"/>
    <lineage>
        <taxon>Bacteria</taxon>
        <taxon>Bacillati</taxon>
        <taxon>Bacillota</taxon>
        <taxon>Bacilli</taxon>
        <taxon>Bacillales</taxon>
        <taxon>Bacillaceae</taxon>
        <taxon>Bacillus</taxon>
    </lineage>
</organism>
<name>A0A415IZV1_BACLI</name>
<proteinExistence type="predicted"/>
<feature type="transmembrane region" description="Helical" evidence="1">
    <location>
        <begin position="78"/>
        <end position="109"/>
    </location>
</feature>
<dbReference type="GeneID" id="92862174"/>
<evidence type="ECO:0000313" key="5">
    <source>
        <dbReference type="Proteomes" id="UP000435910"/>
    </source>
</evidence>
<evidence type="ECO:0000313" key="3">
    <source>
        <dbReference type="EMBL" id="QPR72201.1"/>
    </source>
</evidence>
<protein>
    <submittedName>
        <fullName evidence="3">Tripartite tricarboxylate transporter TctB family protein</fullName>
    </submittedName>
</protein>
<dbReference type="InterPro" id="IPR009936">
    <property type="entry name" value="DUF1468"/>
</dbReference>
<dbReference type="Proteomes" id="UP000435910">
    <property type="component" value="Unassembled WGS sequence"/>
</dbReference>
<keyword evidence="1" id="KW-0812">Transmembrane</keyword>
<dbReference type="AlphaFoldDB" id="A0A415IZV1"/>
<feature type="transmembrane region" description="Helical" evidence="1">
    <location>
        <begin position="38"/>
        <end position="57"/>
    </location>
</feature>
<keyword evidence="1" id="KW-1133">Transmembrane helix</keyword>
<feature type="domain" description="DUF1468" evidence="2">
    <location>
        <begin position="7"/>
        <end position="145"/>
    </location>
</feature>
<evidence type="ECO:0000313" key="4">
    <source>
        <dbReference type="EMBL" id="TWL28846.1"/>
    </source>
</evidence>
<evidence type="ECO:0000313" key="6">
    <source>
        <dbReference type="Proteomes" id="UP000595038"/>
    </source>
</evidence>
<feature type="transmembrane region" description="Helical" evidence="1">
    <location>
        <begin position="121"/>
        <end position="140"/>
    </location>
</feature>
<evidence type="ECO:0000259" key="2">
    <source>
        <dbReference type="Pfam" id="PF07331"/>
    </source>
</evidence>
<keyword evidence="1" id="KW-0472">Membrane</keyword>